<dbReference type="PANTHER" id="PTHR30349">
    <property type="entry name" value="PHAGE INTEGRASE-RELATED"/>
    <property type="match status" value="1"/>
</dbReference>
<dbReference type="PROSITE" id="PS51898">
    <property type="entry name" value="TYR_RECOMBINASE"/>
    <property type="match status" value="1"/>
</dbReference>
<dbReference type="InterPro" id="IPR011010">
    <property type="entry name" value="DNA_brk_join_enz"/>
</dbReference>
<keyword evidence="7" id="KW-1185">Reference proteome</keyword>
<feature type="domain" description="Tyr recombinase" evidence="5">
    <location>
        <begin position="170"/>
        <end position="399"/>
    </location>
</feature>
<accession>A0ABV4MUR6</accession>
<dbReference type="SUPFAM" id="SSF56349">
    <property type="entry name" value="DNA breaking-rejoining enzymes"/>
    <property type="match status" value="1"/>
</dbReference>
<dbReference type="PANTHER" id="PTHR30349:SF41">
    <property type="entry name" value="INTEGRASE_RECOMBINASE PROTEIN MJ0367-RELATED"/>
    <property type="match status" value="1"/>
</dbReference>
<proteinExistence type="inferred from homology"/>
<comment type="similarity">
    <text evidence="1">Belongs to the 'phage' integrase family.</text>
</comment>
<evidence type="ECO:0000259" key="5">
    <source>
        <dbReference type="PROSITE" id="PS51898"/>
    </source>
</evidence>
<dbReference type="Proteomes" id="UP001570071">
    <property type="component" value="Unassembled WGS sequence"/>
</dbReference>
<name>A0ABV4MUR6_9VIBR</name>
<dbReference type="InterPro" id="IPR002104">
    <property type="entry name" value="Integrase_catalytic"/>
</dbReference>
<dbReference type="Gene3D" id="1.10.443.10">
    <property type="entry name" value="Intergrase catalytic core"/>
    <property type="match status" value="1"/>
</dbReference>
<comment type="caution">
    <text evidence="6">The sequence shown here is derived from an EMBL/GenBank/DDBJ whole genome shotgun (WGS) entry which is preliminary data.</text>
</comment>
<dbReference type="InterPro" id="IPR013762">
    <property type="entry name" value="Integrase-like_cat_sf"/>
</dbReference>
<evidence type="ECO:0000256" key="4">
    <source>
        <dbReference type="ARBA" id="ARBA00023172"/>
    </source>
</evidence>
<organism evidence="6 7">
    <name type="scientific">Vibrio pomeroyi</name>
    <dbReference type="NCBI Taxonomy" id="198832"/>
    <lineage>
        <taxon>Bacteria</taxon>
        <taxon>Pseudomonadati</taxon>
        <taxon>Pseudomonadota</taxon>
        <taxon>Gammaproteobacteria</taxon>
        <taxon>Vibrionales</taxon>
        <taxon>Vibrionaceae</taxon>
        <taxon>Vibrio</taxon>
    </lineage>
</organism>
<dbReference type="EMBL" id="JBFSSG010000010">
    <property type="protein sequence ID" value="MEZ8720777.1"/>
    <property type="molecule type" value="Genomic_DNA"/>
</dbReference>
<reference evidence="6 7" key="1">
    <citation type="journal article" date="2024" name="ISME J.">
        <title>Tailless and filamentous prophages are predominant in marine Vibrio.</title>
        <authorList>
            <person name="Steensen K."/>
            <person name="Seneca J."/>
            <person name="Bartlau N."/>
            <person name="Yu X.A."/>
            <person name="Hussain F.A."/>
            <person name="Polz M.F."/>
        </authorList>
    </citation>
    <scope>NUCLEOTIDE SEQUENCE [LARGE SCALE GENOMIC DNA]</scope>
    <source>
        <strain evidence="6 7">10N.239.312.F12</strain>
    </source>
</reference>
<evidence type="ECO:0000256" key="3">
    <source>
        <dbReference type="ARBA" id="ARBA00023125"/>
    </source>
</evidence>
<keyword evidence="2" id="KW-0229">DNA integration</keyword>
<evidence type="ECO:0000256" key="1">
    <source>
        <dbReference type="ARBA" id="ARBA00008857"/>
    </source>
</evidence>
<keyword evidence="4" id="KW-0233">DNA recombination</keyword>
<dbReference type="CDD" id="cd00397">
    <property type="entry name" value="DNA_BRE_C"/>
    <property type="match status" value="1"/>
</dbReference>
<sequence>MLESIKVSNYEFDVTLTQDAYVLCLEGIPLVSANAYLAYKGKRVKTDALRNKAQMLKTYLSQVLTDYNDWIFLEDDRENPEKNRYVKASTAHLEVNDSYVSGYLSLLARGDVEFTKGIPLENSSITQHIHVIREFYEFCYDYGLSSFNPSFSYLYDKYTQKQTATIGLDKAIHDLYYDEVEFNKLLNYLTTINPFLHERDRLILLLCYYSGIRPHELIKFHNFTIKRLLKVIDKHAPFNASTELIVTGKGRGAGKLRKIIIPPQVYAPLKKFLYVTIPLWEKKQQIKFSGSIFTSLSGKPLKSSSCFNDQQWKKMVNAYISKGMLDITEIELWKKRDLYSTRHCFATNHVIQQRKEGKRLDQIALKELMGHSNFSTTLASYIYLAAVLTEDERLKSFAVEMSDKDHARRG</sequence>
<evidence type="ECO:0000313" key="6">
    <source>
        <dbReference type="EMBL" id="MEZ8720777.1"/>
    </source>
</evidence>
<keyword evidence="3" id="KW-0238">DNA-binding</keyword>
<protein>
    <submittedName>
        <fullName evidence="6">Tyrosine recombinase XerC</fullName>
    </submittedName>
</protein>
<dbReference type="RefSeq" id="WP_016767302.1">
    <property type="nucleotide sequence ID" value="NZ_JBFSSG010000010.1"/>
</dbReference>
<evidence type="ECO:0000256" key="2">
    <source>
        <dbReference type="ARBA" id="ARBA00022908"/>
    </source>
</evidence>
<dbReference type="InterPro" id="IPR050090">
    <property type="entry name" value="Tyrosine_recombinase_XerCD"/>
</dbReference>
<evidence type="ECO:0000313" key="7">
    <source>
        <dbReference type="Proteomes" id="UP001570071"/>
    </source>
</evidence>
<gene>
    <name evidence="6" type="primary">xerC</name>
    <name evidence="6" type="ORF">AB6D66_06845</name>
</gene>